<evidence type="ECO:0000313" key="4">
    <source>
        <dbReference type="EMBL" id="GHJ89753.1"/>
    </source>
</evidence>
<dbReference type="EMBL" id="BLZA01000049">
    <property type="protein sequence ID" value="GHJ89753.1"/>
    <property type="molecule type" value="Genomic_DNA"/>
</dbReference>
<keyword evidence="1" id="KW-0472">Membrane</keyword>
<dbReference type="SMART" id="SM00554">
    <property type="entry name" value="FAS1"/>
    <property type="match status" value="4"/>
</dbReference>
<feature type="domain" description="FAS1" evidence="3">
    <location>
        <begin position="432"/>
        <end position="599"/>
    </location>
</feature>
<dbReference type="SUPFAM" id="SSF82153">
    <property type="entry name" value="FAS1 domain"/>
    <property type="match status" value="5"/>
</dbReference>
<dbReference type="Pfam" id="PF02469">
    <property type="entry name" value="Fasciclin"/>
    <property type="match status" value="5"/>
</dbReference>
<dbReference type="Gene3D" id="2.30.180.10">
    <property type="entry name" value="FAS1 domain"/>
    <property type="match status" value="5"/>
</dbReference>
<dbReference type="InterPro" id="IPR050904">
    <property type="entry name" value="Adhesion/Biosynth-related"/>
</dbReference>
<proteinExistence type="predicted"/>
<keyword evidence="2" id="KW-0732">Signal</keyword>
<evidence type="ECO:0000256" key="1">
    <source>
        <dbReference type="SAM" id="Phobius"/>
    </source>
</evidence>
<reference evidence="4" key="1">
    <citation type="submission" date="2020-07" db="EMBL/GenBank/DDBJ databases">
        <title>Draft Genome Sequence of a Deep-Sea Yeast, Naganishia (Cryptococcus) liquefaciens strain N6.</title>
        <authorList>
            <person name="Han Y.W."/>
            <person name="Kajitani R."/>
            <person name="Morimoto H."/>
            <person name="Parhat M."/>
            <person name="Tsubouchi H."/>
            <person name="Bakenova O."/>
            <person name="Ogata M."/>
            <person name="Argunhan B."/>
            <person name="Aoki R."/>
            <person name="Kajiwara S."/>
            <person name="Itoh T."/>
            <person name="Iwasaki H."/>
        </authorList>
    </citation>
    <scope>NUCLEOTIDE SEQUENCE</scope>
    <source>
        <strain evidence="4">N6</strain>
    </source>
</reference>
<feature type="signal peptide" evidence="2">
    <location>
        <begin position="1"/>
        <end position="19"/>
    </location>
</feature>
<feature type="chain" id="PRO_5034401152" description="FAS1 domain-containing protein" evidence="2">
    <location>
        <begin position="20"/>
        <end position="1048"/>
    </location>
</feature>
<keyword evidence="5" id="KW-1185">Reference proteome</keyword>
<feature type="domain" description="FAS1" evidence="3">
    <location>
        <begin position="602"/>
        <end position="764"/>
    </location>
</feature>
<keyword evidence="1" id="KW-1133">Transmembrane helix</keyword>
<protein>
    <recommendedName>
        <fullName evidence="3">FAS1 domain-containing protein</fullName>
    </recommendedName>
</protein>
<evidence type="ECO:0000256" key="2">
    <source>
        <dbReference type="SAM" id="SignalP"/>
    </source>
</evidence>
<accession>A0A8H3YHV9</accession>
<dbReference type="Proteomes" id="UP000620104">
    <property type="component" value="Unassembled WGS sequence"/>
</dbReference>
<feature type="domain" description="FAS1" evidence="3">
    <location>
        <begin position="48"/>
        <end position="133"/>
    </location>
</feature>
<dbReference type="AlphaFoldDB" id="A0A8H3YHV9"/>
<keyword evidence="1" id="KW-0812">Transmembrane</keyword>
<dbReference type="GO" id="GO:0000329">
    <property type="term" value="C:fungal-type vacuole membrane"/>
    <property type="evidence" value="ECO:0007669"/>
    <property type="project" value="TreeGrafter"/>
</dbReference>
<dbReference type="GO" id="GO:0016236">
    <property type="term" value="P:macroautophagy"/>
    <property type="evidence" value="ECO:0007669"/>
    <property type="project" value="TreeGrafter"/>
</dbReference>
<organism evidence="4 5">
    <name type="scientific">Naganishia liquefaciens</name>
    <dbReference type="NCBI Taxonomy" id="104408"/>
    <lineage>
        <taxon>Eukaryota</taxon>
        <taxon>Fungi</taxon>
        <taxon>Dikarya</taxon>
        <taxon>Basidiomycota</taxon>
        <taxon>Agaricomycotina</taxon>
        <taxon>Tremellomycetes</taxon>
        <taxon>Filobasidiales</taxon>
        <taxon>Filobasidiaceae</taxon>
        <taxon>Naganishia</taxon>
    </lineage>
</organism>
<dbReference type="OrthoDB" id="14252at2759"/>
<dbReference type="PANTHER" id="PTHR10900:SF122">
    <property type="entry name" value="FAS1 DOMAIN-CONTAINING PROTEIN"/>
    <property type="match status" value="1"/>
</dbReference>
<name>A0A8H3YHV9_9TREE</name>
<sequence length="1048" mass="114921">MTMLLHSLAVLLLAPAVRAGQHVFGPDTGATPHSLVDVAHDEDIHAHTTTTIDILSASTNHSTFLHLLQRTKLIPTLNLIQASSIFAPTDEAWRVWGEAQDESVRKLVMNEPGADIADNILFGLRQHLLYHILNYTLSDAAIIESNKSYVTTETTLLFPNRPIMAPSPHRPPTGSPWMPQGGDGDLGGTGQQLRIRFQKGLLNGAGCDVDGNGGVDVWGGWPVRNRGRKGDNAEAMIIRKMNDIVRYAVNGVVIGLQQVLEPPPSIAKIIPQRPELSYLSGLLGDRESAILSDSSLPSLARSRHLTFFAPSDDAFRRRFDPLEMKYLESDWGYEGIRRVLARHLVSTAEGRRERDVRGIKGVVGWRSSFEGAKGGHSHETQVLDLDKNPLDIRMQSGKMNINGTDVTTPDIFASNGVVHIVDDLLLPDNFKLLNSPEKLLLSLNATRFVSLLRLANLSETYTARHSDRSYTFLAPTDDVLDRMEKWETRHWDIVAGVAERSAVSAPDAHILDALKEQILYHILPGKLMVRNLTDGALLETELLASGLAGGRQRIKVDVGPHEGGPDATSIGDIKIGDGVLTAEPLEIGNSIVYLINTLLEPPSDLIQTAVSDLSLSTFVASTFAAGLDKFVKRASSKTYLAPQNKAFEELGLLMNYLLLPDAKSDLKKLMRYHIVDEVSYLHDFLVGNGSLQTVEGEKVYWSRSWRNDSNPANVTNAITLHGTAYQAGDSSAFLPANGDSTRGTILAGNMLTSTGSLHSIDRVLLPANLDITVGKLVAGAKISTMADLLIRANMEWVLTGQRLSAETGIKLDLAESGAPLTMRDRTHILLPAYTLLCPTDHAFSKINLTYYRNNEAALVQLLKLHLIPADRVISSDSTSPPENGKPLTLDEGIIYPTLHSADSSYGDLVVRNIIDDEWMVGVKDARGQRQDHNAGRFLSWGRASPRWRRLADQGPGVSVERHASGQEVNLVNATWNGIMTLGGGVMVIDNVLLPYEPSWFFKNRRLAVILAFLGSLTLGLIALGLWFCKVRRSSEEAKYEALEGEEEE</sequence>
<evidence type="ECO:0000259" key="3">
    <source>
        <dbReference type="PROSITE" id="PS50213"/>
    </source>
</evidence>
<comment type="caution">
    <text evidence="4">The sequence shown here is derived from an EMBL/GenBank/DDBJ whole genome shotgun (WGS) entry which is preliminary data.</text>
</comment>
<feature type="transmembrane region" description="Helical" evidence="1">
    <location>
        <begin position="1006"/>
        <end position="1028"/>
    </location>
</feature>
<dbReference type="InterPro" id="IPR000782">
    <property type="entry name" value="FAS1_domain"/>
</dbReference>
<dbReference type="InterPro" id="IPR036378">
    <property type="entry name" value="FAS1_dom_sf"/>
</dbReference>
<gene>
    <name evidence="4" type="ORF">NliqN6_6155</name>
</gene>
<feature type="domain" description="FAS1" evidence="3">
    <location>
        <begin position="263"/>
        <end position="425"/>
    </location>
</feature>
<dbReference type="PROSITE" id="PS50213">
    <property type="entry name" value="FAS1"/>
    <property type="match status" value="4"/>
</dbReference>
<evidence type="ECO:0000313" key="5">
    <source>
        <dbReference type="Proteomes" id="UP000620104"/>
    </source>
</evidence>
<dbReference type="GO" id="GO:0005615">
    <property type="term" value="C:extracellular space"/>
    <property type="evidence" value="ECO:0007669"/>
    <property type="project" value="TreeGrafter"/>
</dbReference>
<dbReference type="PANTHER" id="PTHR10900">
    <property type="entry name" value="PERIOSTIN-RELATED"/>
    <property type="match status" value="1"/>
</dbReference>